<reference evidence="8 9" key="1">
    <citation type="journal article" date="2013" name="Curr. Biol.">
        <title>The Genome of the Foraminiferan Reticulomyxa filosa.</title>
        <authorList>
            <person name="Glockner G."/>
            <person name="Hulsmann N."/>
            <person name="Schleicher M."/>
            <person name="Noegel A.A."/>
            <person name="Eichinger L."/>
            <person name="Gallinger C."/>
            <person name="Pawlowski J."/>
            <person name="Sierra R."/>
            <person name="Euteneuer U."/>
            <person name="Pillet L."/>
            <person name="Moustafa A."/>
            <person name="Platzer M."/>
            <person name="Groth M."/>
            <person name="Szafranski K."/>
            <person name="Schliwa M."/>
        </authorList>
    </citation>
    <scope>NUCLEOTIDE SEQUENCE [LARGE SCALE GENOMIC DNA]</scope>
</reference>
<dbReference type="EMBL" id="ASPP01010516">
    <property type="protein sequence ID" value="ETO22728.1"/>
    <property type="molecule type" value="Genomic_DNA"/>
</dbReference>
<evidence type="ECO:0000313" key="8">
    <source>
        <dbReference type="EMBL" id="ETO22728.1"/>
    </source>
</evidence>
<organism evidence="8 9">
    <name type="scientific">Reticulomyxa filosa</name>
    <dbReference type="NCBI Taxonomy" id="46433"/>
    <lineage>
        <taxon>Eukaryota</taxon>
        <taxon>Sar</taxon>
        <taxon>Rhizaria</taxon>
        <taxon>Retaria</taxon>
        <taxon>Foraminifera</taxon>
        <taxon>Monothalamids</taxon>
        <taxon>Reticulomyxidae</taxon>
        <taxon>Reticulomyxa</taxon>
    </lineage>
</organism>
<accession>X6N9Z4</accession>
<evidence type="ECO:0000256" key="4">
    <source>
        <dbReference type="ARBA" id="ARBA00022824"/>
    </source>
</evidence>
<evidence type="ECO:0000256" key="3">
    <source>
        <dbReference type="ARBA" id="ARBA00022737"/>
    </source>
</evidence>
<comment type="caution">
    <text evidence="8">The sequence shown here is derived from an EMBL/GenBank/DDBJ whole genome shotgun (WGS) entry which is preliminary data.</text>
</comment>
<gene>
    <name evidence="8" type="ORF">RFI_14467</name>
</gene>
<keyword evidence="6" id="KW-0472">Membrane</keyword>
<protein>
    <recommendedName>
        <fullName evidence="7">Ankyrin repeat domain-containing protein</fullName>
    </recommendedName>
</protein>
<name>X6N9Z4_RETFI</name>
<keyword evidence="4" id="KW-0256">Endoplasmic reticulum</keyword>
<proteinExistence type="predicted"/>
<keyword evidence="5" id="KW-0040">ANK repeat</keyword>
<dbReference type="OrthoDB" id="1585644at2759"/>
<evidence type="ECO:0000256" key="1">
    <source>
        <dbReference type="ARBA" id="ARBA00004240"/>
    </source>
</evidence>
<dbReference type="Proteomes" id="UP000023152">
    <property type="component" value="Unassembled WGS sequence"/>
</dbReference>
<keyword evidence="3" id="KW-0677">Repeat</keyword>
<keyword evidence="9" id="KW-1185">Reference proteome</keyword>
<dbReference type="GO" id="GO:0005783">
    <property type="term" value="C:endoplasmic reticulum"/>
    <property type="evidence" value="ECO:0007669"/>
    <property type="project" value="UniProtKB-SubCell"/>
</dbReference>
<evidence type="ECO:0000256" key="6">
    <source>
        <dbReference type="ARBA" id="ARBA00023136"/>
    </source>
</evidence>
<dbReference type="PANTHER" id="PTHR12447:SF25">
    <property type="entry name" value="ANKYRIN REPEAT DOMAIN-CONTAINING PROTEIN 13C"/>
    <property type="match status" value="1"/>
</dbReference>
<dbReference type="PANTHER" id="PTHR12447">
    <property type="entry name" value="ANKYRIN REPEAT DOMAIN-CONTAINING PROTEIN 13"/>
    <property type="match status" value="1"/>
</dbReference>
<dbReference type="Pfam" id="PF11904">
    <property type="entry name" value="ANKRD13_C"/>
    <property type="match status" value="1"/>
</dbReference>
<evidence type="ECO:0000313" key="9">
    <source>
        <dbReference type="Proteomes" id="UP000023152"/>
    </source>
</evidence>
<dbReference type="InterPro" id="IPR021832">
    <property type="entry name" value="ANKRD13"/>
</dbReference>
<dbReference type="InterPro" id="IPR055285">
    <property type="entry name" value="ANKRD13_C"/>
</dbReference>
<dbReference type="AlphaFoldDB" id="X6N9Z4"/>
<evidence type="ECO:0000259" key="7">
    <source>
        <dbReference type="Pfam" id="PF11904"/>
    </source>
</evidence>
<evidence type="ECO:0000256" key="2">
    <source>
        <dbReference type="ARBA" id="ARBA00004308"/>
    </source>
</evidence>
<feature type="domain" description="Ankyrin repeat" evidence="7">
    <location>
        <begin position="100"/>
        <end position="174"/>
    </location>
</feature>
<comment type="subcellular location">
    <subcellularLocation>
        <location evidence="2">Endomembrane system</location>
    </subcellularLocation>
    <subcellularLocation>
        <location evidence="1">Endoplasmic reticulum</location>
    </subcellularLocation>
</comment>
<evidence type="ECO:0000256" key="5">
    <source>
        <dbReference type="ARBA" id="ARBA00023043"/>
    </source>
</evidence>
<sequence length="189" mass="21928">MTEAPFENAIRKYKNPDFDELERYIRLLISTEQGRASMTTTKTTFTAKKDWLGKPKHETIEGYDCEIMAVSGLCFSVISPSDDKKKWSPPDFDEYFAEEQTKKSSKNKKIHYSPTNIVRKDQPVNITLWQSTEFPLSHKDIEVILEAISIASEDMRRLADVFQLEFQKGFPVKLGLFSFLSFFSSYRLN</sequence>